<keyword evidence="6" id="KW-1185">Reference proteome</keyword>
<dbReference type="SUPFAM" id="SSF54631">
    <property type="entry name" value="CBS-domain pair"/>
    <property type="match status" value="1"/>
</dbReference>
<feature type="region of interest" description="Disordered" evidence="4">
    <location>
        <begin position="494"/>
        <end position="515"/>
    </location>
</feature>
<evidence type="ECO:0000256" key="1">
    <source>
        <dbReference type="ARBA" id="ARBA00022448"/>
    </source>
</evidence>
<evidence type="ECO:0000313" key="6">
    <source>
        <dbReference type="Proteomes" id="UP000270924"/>
    </source>
</evidence>
<dbReference type="Proteomes" id="UP000270924">
    <property type="component" value="Unassembled WGS sequence"/>
</dbReference>
<reference evidence="5 6" key="1">
    <citation type="submission" date="2018-11" db="EMBL/GenBank/DDBJ databases">
        <authorList>
            <consortium name="Pathogen Informatics"/>
        </authorList>
    </citation>
    <scope>NUCLEOTIDE SEQUENCE [LARGE SCALE GENOMIC DNA]</scope>
</reference>
<keyword evidence="2" id="KW-0406">Ion transport</keyword>
<dbReference type="EMBL" id="UYWW01012456">
    <property type="protein sequence ID" value="VDM21188.1"/>
    <property type="molecule type" value="Genomic_DNA"/>
</dbReference>
<dbReference type="GO" id="GO:0005886">
    <property type="term" value="C:plasma membrane"/>
    <property type="evidence" value="ECO:0007669"/>
    <property type="project" value="TreeGrafter"/>
</dbReference>
<dbReference type="InterPro" id="IPR050970">
    <property type="entry name" value="Cl_channel_volt-gated"/>
</dbReference>
<name>A0A3P7GEH4_WUCBA</name>
<organism evidence="5 6">
    <name type="scientific">Wuchereria bancrofti</name>
    <dbReference type="NCBI Taxonomy" id="6293"/>
    <lineage>
        <taxon>Eukaryota</taxon>
        <taxon>Metazoa</taxon>
        <taxon>Ecdysozoa</taxon>
        <taxon>Nematoda</taxon>
        <taxon>Chromadorea</taxon>
        <taxon>Rhabditida</taxon>
        <taxon>Spirurina</taxon>
        <taxon>Spiruromorpha</taxon>
        <taxon>Filarioidea</taxon>
        <taxon>Onchocercidae</taxon>
        <taxon>Wuchereria</taxon>
    </lineage>
</organism>
<sequence>MLSNIVCSSLQPSFFDSIIKIKHLPYFPDIPKSTSWVHEIRVEQIMVKNVKFLTKQSTYYELQELLTTTHNVDDIAGIGDEAQHAEYLRRMQSKSQFHEAMEDGACKDESLVNFSIASVFPKISFAEVEKHVNAEELQRSRTGSLELGVNREPKLKTSMSEHDMRESKERDEKQSLNEVEQLHPGHDFRETLGSMFEKITQTFRTRKREELEGLNQEERQIWEKEQLSKGIDYSYTTIDPAPFQLVEDTSLYKVHSIFSLLGIRRAYVTKCGVLVGVVAAKEIASAIERIQAGTLTAVTKRPEEDEYDKKSTTEAMFDFVESSESDTDNEDIILPRVEFDKTTSSEILEAKFAALRASIGRETSTVDRRKSYPHFPGKSCRSSRVPRYGRKSCDIILEKLSNMDDQLAKQNFGRMVEKSRRFRDSISESALSKISSRERSGSGRHFLWKLPKLLPSISKIVSWWFHVFDASQEQFSGSRSDQFIMSPDQNFDTYPKEPCSNESDPVAGTSAPQQSAAPSCFNSSLSAVHDLFIRSDPRCETGSPVNVASTATECFPEQNSSTRFVKSDADTTPVLRTKKNIA</sequence>
<dbReference type="OrthoDB" id="4564at2759"/>
<evidence type="ECO:0000256" key="4">
    <source>
        <dbReference type="SAM" id="MobiDB-lite"/>
    </source>
</evidence>
<dbReference type="PANTHER" id="PTHR45720">
    <property type="entry name" value="CHLORIDE CHANNEL PROTEIN 2"/>
    <property type="match status" value="1"/>
</dbReference>
<keyword evidence="3" id="KW-0868">Chloride</keyword>
<dbReference type="Gene3D" id="3.10.580.10">
    <property type="entry name" value="CBS-domain"/>
    <property type="match status" value="2"/>
</dbReference>
<dbReference type="PANTHER" id="PTHR45720:SF10">
    <property type="entry name" value="CHLORIDE CHANNEL PROTEIN 2"/>
    <property type="match status" value="1"/>
</dbReference>
<protein>
    <recommendedName>
        <fullName evidence="7">CBS domain-containing protein</fullName>
    </recommendedName>
</protein>
<keyword evidence="1" id="KW-0813">Transport</keyword>
<proteinExistence type="predicted"/>
<dbReference type="AlphaFoldDB" id="A0A3P7GEH4"/>
<dbReference type="InParanoid" id="A0A3P7GEH4"/>
<dbReference type="GO" id="GO:0005247">
    <property type="term" value="F:voltage-gated chloride channel activity"/>
    <property type="evidence" value="ECO:0007669"/>
    <property type="project" value="TreeGrafter"/>
</dbReference>
<feature type="compositionally biased region" description="Basic and acidic residues" evidence="4">
    <location>
        <begin position="149"/>
        <end position="177"/>
    </location>
</feature>
<dbReference type="InterPro" id="IPR046342">
    <property type="entry name" value="CBS_dom_sf"/>
</dbReference>
<evidence type="ECO:0000256" key="3">
    <source>
        <dbReference type="ARBA" id="ARBA00023214"/>
    </source>
</evidence>
<gene>
    <name evidence="5" type="ORF">WBA_LOCUS11779</name>
</gene>
<evidence type="ECO:0000313" key="5">
    <source>
        <dbReference type="EMBL" id="VDM21188.1"/>
    </source>
</evidence>
<evidence type="ECO:0008006" key="7">
    <source>
        <dbReference type="Google" id="ProtNLM"/>
    </source>
</evidence>
<feature type="region of interest" description="Disordered" evidence="4">
    <location>
        <begin position="557"/>
        <end position="582"/>
    </location>
</feature>
<feature type="region of interest" description="Disordered" evidence="4">
    <location>
        <begin position="143"/>
        <end position="177"/>
    </location>
</feature>
<accession>A0A3P7GEH4</accession>
<evidence type="ECO:0000256" key="2">
    <source>
        <dbReference type="ARBA" id="ARBA00023065"/>
    </source>
</evidence>